<reference evidence="12 13" key="1">
    <citation type="submission" date="2013-02" db="EMBL/GenBank/DDBJ databases">
        <title>The Genome Sequence of Acinetobacter gerneri CIP 107464.</title>
        <authorList>
            <consortium name="The Broad Institute Genome Sequencing Platform"/>
            <consortium name="The Broad Institute Genome Sequencing Center for Infectious Disease"/>
            <person name="Cerqueira G."/>
            <person name="Feldgarden M."/>
            <person name="Courvalin P."/>
            <person name="Perichon B."/>
            <person name="Grillot-Courvalin C."/>
            <person name="Clermont D."/>
            <person name="Rocha E."/>
            <person name="Yoon E.-J."/>
            <person name="Nemec A."/>
            <person name="Walker B."/>
            <person name="Young S.K."/>
            <person name="Zeng Q."/>
            <person name="Gargeya S."/>
            <person name="Fitzgerald M."/>
            <person name="Haas B."/>
            <person name="Abouelleil A."/>
            <person name="Alvarado L."/>
            <person name="Arachchi H.M."/>
            <person name="Berlin A.M."/>
            <person name="Chapman S.B."/>
            <person name="Dewar J."/>
            <person name="Goldberg J."/>
            <person name="Griggs A."/>
            <person name="Gujja S."/>
            <person name="Hansen M."/>
            <person name="Howarth C."/>
            <person name="Imamovic A."/>
            <person name="Larimer J."/>
            <person name="McCowan C."/>
            <person name="Murphy C."/>
            <person name="Neiman D."/>
            <person name="Pearson M."/>
            <person name="Priest M."/>
            <person name="Roberts A."/>
            <person name="Saif S."/>
            <person name="Shea T."/>
            <person name="Sisk P."/>
            <person name="Sykes S."/>
            <person name="Wortman J."/>
            <person name="Nusbaum C."/>
            <person name="Birren B."/>
        </authorList>
    </citation>
    <scope>NUCLEOTIDE SEQUENCE [LARGE SCALE GENOMIC DNA]</scope>
    <source>
        <strain evidence="12 13">CIP 107464</strain>
    </source>
</reference>
<dbReference type="PATRIC" id="fig|1120926.3.peg.3550"/>
<dbReference type="InterPro" id="IPR018076">
    <property type="entry name" value="T2SS_GspF_dom"/>
</dbReference>
<keyword evidence="4" id="KW-1003">Cell membrane</keyword>
<dbReference type="Proteomes" id="UP000013117">
    <property type="component" value="Unassembled WGS sequence"/>
</dbReference>
<dbReference type="STRING" id="202952.GCA_000747725_03758"/>
<dbReference type="GO" id="GO:0015628">
    <property type="term" value="P:protein secretion by the type II secretion system"/>
    <property type="evidence" value="ECO:0007669"/>
    <property type="project" value="TreeGrafter"/>
</dbReference>
<evidence type="ECO:0000313" key="12">
    <source>
        <dbReference type="EMBL" id="ENV32270.1"/>
    </source>
</evidence>
<dbReference type="FunFam" id="1.20.81.30:FF:000001">
    <property type="entry name" value="Type II secretion system protein F"/>
    <property type="match status" value="2"/>
</dbReference>
<evidence type="ECO:0000259" key="11">
    <source>
        <dbReference type="Pfam" id="PF00482"/>
    </source>
</evidence>
<keyword evidence="8 10" id="KW-0472">Membrane</keyword>
<dbReference type="InterPro" id="IPR042094">
    <property type="entry name" value="T2SS_GspF_sf"/>
</dbReference>
<comment type="similarity">
    <text evidence="2 9">Belongs to the GSP F family.</text>
</comment>
<evidence type="ECO:0000256" key="9">
    <source>
        <dbReference type="RuleBase" id="RU003923"/>
    </source>
</evidence>
<dbReference type="eggNOG" id="COG1459">
    <property type="taxonomic scope" value="Bacteria"/>
</dbReference>
<keyword evidence="7 10" id="KW-1133">Transmembrane helix</keyword>
<feature type="domain" description="Type II secretion system protein GspF" evidence="11">
    <location>
        <begin position="278"/>
        <end position="400"/>
    </location>
</feature>
<dbReference type="AlphaFoldDB" id="N8ZL77"/>
<evidence type="ECO:0000313" key="13">
    <source>
        <dbReference type="Proteomes" id="UP000013117"/>
    </source>
</evidence>
<keyword evidence="3 9" id="KW-0813">Transport</keyword>
<dbReference type="PRINTS" id="PR00812">
    <property type="entry name" value="BCTERIALGSPF"/>
</dbReference>
<name>N8ZL77_9GAMM</name>
<feature type="domain" description="Type II secretion system protein GspF" evidence="11">
    <location>
        <begin position="74"/>
        <end position="197"/>
    </location>
</feature>
<dbReference type="EMBL" id="APPN01000080">
    <property type="protein sequence ID" value="ENV32270.1"/>
    <property type="molecule type" value="Genomic_DNA"/>
</dbReference>
<keyword evidence="6 9" id="KW-0812">Transmembrane</keyword>
<evidence type="ECO:0000256" key="2">
    <source>
        <dbReference type="ARBA" id="ARBA00005745"/>
    </source>
</evidence>
<dbReference type="PROSITE" id="PS00874">
    <property type="entry name" value="T2SP_F"/>
    <property type="match status" value="1"/>
</dbReference>
<comment type="caution">
    <text evidence="12">The sequence shown here is derived from an EMBL/GenBank/DDBJ whole genome shotgun (WGS) entry which is preliminary data.</text>
</comment>
<evidence type="ECO:0000256" key="7">
    <source>
        <dbReference type="ARBA" id="ARBA00022989"/>
    </source>
</evidence>
<dbReference type="InterPro" id="IPR001992">
    <property type="entry name" value="T2SS_GspF/T4SS_PilC_CS"/>
</dbReference>
<evidence type="ECO:0000256" key="8">
    <source>
        <dbReference type="ARBA" id="ARBA00023136"/>
    </source>
</evidence>
<keyword evidence="13" id="KW-1185">Reference proteome</keyword>
<sequence length="408" mass="45356">MAKKKIESTLSFSYEGVDRKGVKIKGDIPAKNIALAKVSLRKQGIVVSHIKEKRKDILGQLFKRGISSLDITIFTRQLATMMRAGVPLVQGLDIVSEGLDNQSMRNVVAGIKSEVENGNTFAGGLRKFPQYFDQLFCSLVESGEQSGSLDTMLERVATYKEKSEQLKMKIKKALKYPIFVIIVAIAVTILLMIKVVPVFQDIFTSFGQELPLFTQMVVSMSVWMQNYWIAVVLMMIMMVIAFVQSKKRSKKFRDYLDKLSLKLPIFGDLIYKAIIARFSRTLSTTFAAGVPLIDALQSTAGATNNVIFENAVLKIKENVSTGQQLNFAMRLTNRFPTMAIQMVAIGEESGALDAMLEKVANYYEDEVDHAVDGLTSLLEPLIMVILGILVGGLVIAMYLPIFKMGSIF</sequence>
<evidence type="ECO:0000256" key="1">
    <source>
        <dbReference type="ARBA" id="ARBA00004429"/>
    </source>
</evidence>
<proteinExistence type="inferred from homology"/>
<organism evidence="12 13">
    <name type="scientific">Acinetobacter gerneri DSM 14967 = CIP 107464 = MTCC 9824</name>
    <dbReference type="NCBI Taxonomy" id="1120926"/>
    <lineage>
        <taxon>Bacteria</taxon>
        <taxon>Pseudomonadati</taxon>
        <taxon>Pseudomonadota</taxon>
        <taxon>Gammaproteobacteria</taxon>
        <taxon>Moraxellales</taxon>
        <taxon>Moraxellaceae</taxon>
        <taxon>Acinetobacter</taxon>
    </lineage>
</organism>
<keyword evidence="5" id="KW-0997">Cell inner membrane</keyword>
<dbReference type="PANTHER" id="PTHR30012:SF7">
    <property type="entry name" value="PROTEIN TRANSPORT PROTEIN HOFC HOMOLOG"/>
    <property type="match status" value="1"/>
</dbReference>
<protein>
    <recommendedName>
        <fullName evidence="11">Type II secretion system protein GspF domain-containing protein</fullName>
    </recommendedName>
</protein>
<evidence type="ECO:0000256" key="10">
    <source>
        <dbReference type="SAM" id="Phobius"/>
    </source>
</evidence>
<gene>
    <name evidence="12" type="ORF">F960_03662</name>
</gene>
<evidence type="ECO:0000256" key="4">
    <source>
        <dbReference type="ARBA" id="ARBA00022475"/>
    </source>
</evidence>
<feature type="transmembrane region" description="Helical" evidence="10">
    <location>
        <begin position="176"/>
        <end position="196"/>
    </location>
</feature>
<dbReference type="Pfam" id="PF00482">
    <property type="entry name" value="T2SSF"/>
    <property type="match status" value="2"/>
</dbReference>
<dbReference type="GeneID" id="84210919"/>
<dbReference type="PANTHER" id="PTHR30012">
    <property type="entry name" value="GENERAL SECRETION PATHWAY PROTEIN"/>
    <property type="match status" value="1"/>
</dbReference>
<dbReference type="RefSeq" id="WP_004867833.1">
    <property type="nucleotide sequence ID" value="NZ_ASYY01000012.1"/>
</dbReference>
<accession>N8ZL77</accession>
<feature type="transmembrane region" description="Helical" evidence="10">
    <location>
        <begin position="226"/>
        <end position="243"/>
    </location>
</feature>
<dbReference type="InterPro" id="IPR003004">
    <property type="entry name" value="GspF/PilC"/>
</dbReference>
<comment type="subcellular location">
    <subcellularLocation>
        <location evidence="1 9">Cell inner membrane</location>
        <topology evidence="1 9">Multi-pass membrane protein</topology>
    </subcellularLocation>
</comment>
<dbReference type="HOGENOM" id="CLU_035032_2_1_6"/>
<evidence type="ECO:0000256" key="6">
    <source>
        <dbReference type="ARBA" id="ARBA00022692"/>
    </source>
</evidence>
<evidence type="ECO:0000256" key="3">
    <source>
        <dbReference type="ARBA" id="ARBA00022448"/>
    </source>
</evidence>
<feature type="transmembrane region" description="Helical" evidence="10">
    <location>
        <begin position="381"/>
        <end position="401"/>
    </location>
</feature>
<dbReference type="Gene3D" id="1.20.81.30">
    <property type="entry name" value="Type II secretion system (T2SS), domain F"/>
    <property type="match status" value="2"/>
</dbReference>
<dbReference type="OrthoDB" id="9805682at2"/>
<dbReference type="GO" id="GO:0005886">
    <property type="term" value="C:plasma membrane"/>
    <property type="evidence" value="ECO:0007669"/>
    <property type="project" value="UniProtKB-SubCell"/>
</dbReference>
<evidence type="ECO:0000256" key="5">
    <source>
        <dbReference type="ARBA" id="ARBA00022519"/>
    </source>
</evidence>